<organism evidence="1 2">
    <name type="scientific">Streptomyces humicola</name>
    <dbReference type="NCBI Taxonomy" id="2953240"/>
    <lineage>
        <taxon>Bacteria</taxon>
        <taxon>Bacillati</taxon>
        <taxon>Actinomycetota</taxon>
        <taxon>Actinomycetes</taxon>
        <taxon>Kitasatosporales</taxon>
        <taxon>Streptomycetaceae</taxon>
        <taxon>Streptomyces</taxon>
    </lineage>
</organism>
<dbReference type="RefSeq" id="WP_255918579.1">
    <property type="nucleotide sequence ID" value="NZ_JANFNG010000002.1"/>
</dbReference>
<proteinExistence type="predicted"/>
<sequence>MTIRQLSIEAEVKDQAEAAGRPLADLIAGRVRDTVPITSALTPGLVGDPAGAHRVLVDAATRVGPTQKSAAG</sequence>
<reference evidence="1" key="1">
    <citation type="submission" date="2022-06" db="EMBL/GenBank/DDBJ databases">
        <title>Draft genome sequence of Streptomyces sp. RB6PN25 isolated from peat swamp forest in Thailand.</title>
        <authorList>
            <person name="Duangmal K."/>
            <person name="Klaysubun C."/>
        </authorList>
    </citation>
    <scope>NUCLEOTIDE SEQUENCE</scope>
    <source>
        <strain evidence="1">RB6PN25</strain>
    </source>
</reference>
<name>A0ABT1PPV3_9ACTN</name>
<evidence type="ECO:0000313" key="1">
    <source>
        <dbReference type="EMBL" id="MCQ4079707.1"/>
    </source>
</evidence>
<dbReference type="EMBL" id="JANFNG010000002">
    <property type="protein sequence ID" value="MCQ4079707.1"/>
    <property type="molecule type" value="Genomic_DNA"/>
</dbReference>
<evidence type="ECO:0000313" key="2">
    <source>
        <dbReference type="Proteomes" id="UP001057702"/>
    </source>
</evidence>
<accession>A0ABT1PPV3</accession>
<comment type="caution">
    <text evidence="1">The sequence shown here is derived from an EMBL/GenBank/DDBJ whole genome shotgun (WGS) entry which is preliminary data.</text>
</comment>
<protein>
    <submittedName>
        <fullName evidence="1">Uncharacterized protein</fullName>
    </submittedName>
</protein>
<keyword evidence="2" id="KW-1185">Reference proteome</keyword>
<gene>
    <name evidence="1" type="ORF">NGB36_03630</name>
</gene>
<dbReference type="Proteomes" id="UP001057702">
    <property type="component" value="Unassembled WGS sequence"/>
</dbReference>